<dbReference type="RefSeq" id="WP_091372088.1">
    <property type="nucleotide sequence ID" value="NZ_LT629740.1"/>
</dbReference>
<keyword evidence="1" id="KW-0812">Transmembrane</keyword>
<keyword evidence="3" id="KW-1185">Reference proteome</keyword>
<feature type="transmembrane region" description="Helical" evidence="1">
    <location>
        <begin position="74"/>
        <end position="95"/>
    </location>
</feature>
<organism evidence="2 3">
    <name type="scientific">Mucilaginibacter mallensis</name>
    <dbReference type="NCBI Taxonomy" id="652787"/>
    <lineage>
        <taxon>Bacteria</taxon>
        <taxon>Pseudomonadati</taxon>
        <taxon>Bacteroidota</taxon>
        <taxon>Sphingobacteriia</taxon>
        <taxon>Sphingobacteriales</taxon>
        <taxon>Sphingobacteriaceae</taxon>
        <taxon>Mucilaginibacter</taxon>
    </lineage>
</organism>
<feature type="transmembrane region" description="Helical" evidence="1">
    <location>
        <begin position="107"/>
        <end position="127"/>
    </location>
</feature>
<gene>
    <name evidence="2" type="ORF">SAMN05216490_2118</name>
</gene>
<dbReference type="AlphaFoldDB" id="A0A1H1W7S4"/>
<evidence type="ECO:0000313" key="3">
    <source>
        <dbReference type="Proteomes" id="UP000199679"/>
    </source>
</evidence>
<dbReference type="Proteomes" id="UP000199679">
    <property type="component" value="Chromosome I"/>
</dbReference>
<sequence>MKKMDDEELQKWVEENKLSNKETDDIISDDAKAYQFLFDVLEQEPLQSLPYDFSAKVTRKVQAEAKRTSELRSYLTLLVVFVVAVGIIYTLLSVINFGKDQAYFNTLLAYKWVFVLTIFGLLTIQYLDQILVKANIFRR</sequence>
<protein>
    <submittedName>
        <fullName evidence="2">Uncharacterized protein</fullName>
    </submittedName>
</protein>
<keyword evidence="1" id="KW-1133">Transmembrane helix</keyword>
<name>A0A1H1W7S4_MUCMA</name>
<proteinExistence type="predicted"/>
<dbReference type="OrthoDB" id="961830at2"/>
<dbReference type="EMBL" id="LT629740">
    <property type="protein sequence ID" value="SDS93114.1"/>
    <property type="molecule type" value="Genomic_DNA"/>
</dbReference>
<keyword evidence="1" id="KW-0472">Membrane</keyword>
<accession>A0A1H1W7S4</accession>
<reference evidence="2 3" key="1">
    <citation type="submission" date="2016-10" db="EMBL/GenBank/DDBJ databases">
        <authorList>
            <person name="de Groot N.N."/>
        </authorList>
    </citation>
    <scope>NUCLEOTIDE SEQUENCE [LARGE SCALE GENOMIC DNA]</scope>
    <source>
        <strain evidence="2 3">MP1X4</strain>
    </source>
</reference>
<evidence type="ECO:0000313" key="2">
    <source>
        <dbReference type="EMBL" id="SDS93114.1"/>
    </source>
</evidence>
<evidence type="ECO:0000256" key="1">
    <source>
        <dbReference type="SAM" id="Phobius"/>
    </source>
</evidence>
<dbReference type="STRING" id="652787.SAMN05216490_2118"/>